<dbReference type="InterPro" id="IPR038425">
    <property type="entry name" value="GAT_sf"/>
</dbReference>
<dbReference type="SUPFAM" id="SSF49348">
    <property type="entry name" value="Clathrin adaptor appendage domain"/>
    <property type="match status" value="1"/>
</dbReference>
<feature type="domain" description="GAT" evidence="13">
    <location>
        <begin position="172"/>
        <end position="299"/>
    </location>
</feature>
<evidence type="ECO:0000259" key="12">
    <source>
        <dbReference type="PROSITE" id="PS50180"/>
    </source>
</evidence>
<dbReference type="CDD" id="cd14234">
    <property type="entry name" value="GAT_GGA_meta"/>
    <property type="match status" value="1"/>
</dbReference>
<evidence type="ECO:0000256" key="10">
    <source>
        <dbReference type="SAM" id="MobiDB-lite"/>
    </source>
</evidence>
<dbReference type="EMBL" id="CAWYQH010000046">
    <property type="protein sequence ID" value="CAK8677253.1"/>
    <property type="molecule type" value="Genomic_DNA"/>
</dbReference>
<evidence type="ECO:0000256" key="8">
    <source>
        <dbReference type="ARBA" id="ARBA00023034"/>
    </source>
</evidence>
<dbReference type="PANTHER" id="PTHR45905">
    <property type="entry name" value="GOLGI-LOCALIZED, GAMMA-ADAPTIN EAR CONTAINING, ARF BINDING PROTEIN"/>
    <property type="match status" value="1"/>
</dbReference>
<name>A0ABP0FGP7_CLALP</name>
<evidence type="ECO:0000256" key="9">
    <source>
        <dbReference type="ARBA" id="ARBA00023136"/>
    </source>
</evidence>
<evidence type="ECO:0000256" key="5">
    <source>
        <dbReference type="ARBA" id="ARBA00022753"/>
    </source>
</evidence>
<comment type="subcellular location">
    <subcellularLocation>
        <location evidence="2">Early endosome membrane</location>
        <topology evidence="2">Peripheral membrane protein</topology>
    </subcellularLocation>
    <subcellularLocation>
        <location evidence="1">Golgi apparatus</location>
        <location evidence="1">trans-Golgi network membrane</location>
        <topology evidence="1">Peripheral membrane protein</topology>
    </subcellularLocation>
</comment>
<evidence type="ECO:0008006" key="16">
    <source>
        <dbReference type="Google" id="ProtNLM"/>
    </source>
</evidence>
<keyword evidence="6" id="KW-0832">Ubl conjugation</keyword>
<dbReference type="SMART" id="SM00809">
    <property type="entry name" value="Alpha_adaptinC2"/>
    <property type="match status" value="1"/>
</dbReference>
<dbReference type="Pfam" id="PF18308">
    <property type="entry name" value="GGA_N-GAT"/>
    <property type="match status" value="1"/>
</dbReference>
<dbReference type="PANTHER" id="PTHR45905:SF1">
    <property type="entry name" value="GOLGI-LOCALIZED, GAMMA-ADAPTIN EAR CONTAINING, ARF BINDING PROTEIN"/>
    <property type="match status" value="1"/>
</dbReference>
<evidence type="ECO:0000256" key="3">
    <source>
        <dbReference type="ARBA" id="ARBA00008099"/>
    </source>
</evidence>
<dbReference type="Proteomes" id="UP001642483">
    <property type="component" value="Unassembled WGS sequence"/>
</dbReference>
<dbReference type="Pfam" id="PF03127">
    <property type="entry name" value="GAT"/>
    <property type="match status" value="1"/>
</dbReference>
<feature type="compositionally biased region" description="Pro residues" evidence="10">
    <location>
        <begin position="370"/>
        <end position="379"/>
    </location>
</feature>
<evidence type="ECO:0000256" key="6">
    <source>
        <dbReference type="ARBA" id="ARBA00022843"/>
    </source>
</evidence>
<comment type="caution">
    <text evidence="14">The sequence shown here is derived from an EMBL/GenBank/DDBJ whole genome shotgun (WGS) entry which is preliminary data.</text>
</comment>
<evidence type="ECO:0000256" key="2">
    <source>
        <dbReference type="ARBA" id="ARBA00004220"/>
    </source>
</evidence>
<feature type="compositionally biased region" description="Polar residues" evidence="10">
    <location>
        <begin position="415"/>
        <end position="430"/>
    </location>
</feature>
<dbReference type="InterPro" id="IPR002014">
    <property type="entry name" value="VHS_dom"/>
</dbReference>
<dbReference type="PROSITE" id="PS50180">
    <property type="entry name" value="GAE"/>
    <property type="match status" value="1"/>
</dbReference>
<dbReference type="Pfam" id="PF00790">
    <property type="entry name" value="VHS"/>
    <property type="match status" value="1"/>
</dbReference>
<gene>
    <name evidence="14" type="ORF">CVLEPA_LOCUS6652</name>
</gene>
<evidence type="ECO:0000313" key="15">
    <source>
        <dbReference type="Proteomes" id="UP001642483"/>
    </source>
</evidence>
<sequence>MAVVDDGETLESLLNKATNPLNHEDDWEFIMNFCDRVNQELEGVLTSTKLIIHKMQSPQEREALQALVVLQACVKNCGVNFQKELGKYRFLNELIKLVSPKYLGTKTSKKVQDKVISMLFTWSEALPDQVKIRDAYQMLKKQGIVAGDPPYDASLVMDLPPSTEDRDTLFTDEDKRKQLENLLKSTRPEDLQAANRLIKTVVKEDEAKMEKLKKRSKTLEEVSNNIRLLNEMLTHFNPDESAIADMQMMKELYEGCQKLRPSLFRLASDTDDDETALMDILRANDDVSRVMLSYEKIVQPKLTSMTDRKADGAALPDKPQSENAQDIDSSFLLNFEPTPVTSSSDVNSLFSLDSFMTSPETQDTSKPEIPKLPCPPQPKPTKSMFADIGELSRGIMEETLGKKTGSSFPEPASKPTLNEMTQKPNSSNLLDSLGASPAKPAEVAISTPLASSALTTAVPPSVPQQSSNQANDFSLNEVFVALESIRPSTFPPLTAYDNNGIRVLVHFAKDHACPSRPDTLVSVVSIMSTRTHAVENVLFQAAAPKVMKVKLQPPSNTQLPAYNPIFSTPPLTQVMVISNPSQKEVKVRFKLDYKIDQQTNISESGMITGFPPSDKWGQL</sequence>
<dbReference type="InterPro" id="IPR008153">
    <property type="entry name" value="GAE_dom"/>
</dbReference>
<dbReference type="SUPFAM" id="SSF48464">
    <property type="entry name" value="ENTH/VHS domain"/>
    <property type="match status" value="1"/>
</dbReference>
<organism evidence="14 15">
    <name type="scientific">Clavelina lepadiformis</name>
    <name type="common">Light-bulb sea squirt</name>
    <name type="synonym">Ascidia lepadiformis</name>
    <dbReference type="NCBI Taxonomy" id="159417"/>
    <lineage>
        <taxon>Eukaryota</taxon>
        <taxon>Metazoa</taxon>
        <taxon>Chordata</taxon>
        <taxon>Tunicata</taxon>
        <taxon>Ascidiacea</taxon>
        <taxon>Aplousobranchia</taxon>
        <taxon>Clavelinidae</taxon>
        <taxon>Clavelina</taxon>
    </lineage>
</organism>
<accession>A0ABP0FGP7</accession>
<dbReference type="PROSITE" id="PS50179">
    <property type="entry name" value="VHS"/>
    <property type="match status" value="1"/>
</dbReference>
<dbReference type="SMART" id="SM00288">
    <property type="entry name" value="VHS"/>
    <property type="match status" value="1"/>
</dbReference>
<dbReference type="Pfam" id="PF02883">
    <property type="entry name" value="Alpha_adaptinC2"/>
    <property type="match status" value="1"/>
</dbReference>
<keyword evidence="5" id="KW-0967">Endosome</keyword>
<evidence type="ECO:0000259" key="13">
    <source>
        <dbReference type="PROSITE" id="PS50909"/>
    </source>
</evidence>
<keyword evidence="7" id="KW-0653">Protein transport</keyword>
<dbReference type="InterPro" id="IPR027422">
    <property type="entry name" value="GGA1-3"/>
</dbReference>
<dbReference type="PROSITE" id="PS50909">
    <property type="entry name" value="GAT"/>
    <property type="match status" value="1"/>
</dbReference>
<dbReference type="InterPro" id="IPR004152">
    <property type="entry name" value="GAT_dom"/>
</dbReference>
<feature type="region of interest" description="Disordered" evidence="10">
    <location>
        <begin position="357"/>
        <end position="379"/>
    </location>
</feature>
<dbReference type="SUPFAM" id="SSF89009">
    <property type="entry name" value="GAT-like domain"/>
    <property type="match status" value="1"/>
</dbReference>
<keyword evidence="8" id="KW-0333">Golgi apparatus</keyword>
<dbReference type="Gene3D" id="1.25.40.90">
    <property type="match status" value="1"/>
</dbReference>
<dbReference type="Gene3D" id="1.20.5.170">
    <property type="match status" value="1"/>
</dbReference>
<dbReference type="InterPro" id="IPR041198">
    <property type="entry name" value="GGA_N-GAT"/>
</dbReference>
<dbReference type="InterPro" id="IPR013041">
    <property type="entry name" value="Clathrin_app_Ig-like_sf"/>
</dbReference>
<feature type="domain" description="VHS" evidence="11">
    <location>
        <begin position="17"/>
        <end position="147"/>
    </location>
</feature>
<dbReference type="InterPro" id="IPR008942">
    <property type="entry name" value="ENTH_VHS"/>
</dbReference>
<dbReference type="Gene3D" id="1.20.58.160">
    <property type="match status" value="1"/>
</dbReference>
<feature type="domain" description="GAE" evidence="12">
    <location>
        <begin position="488"/>
        <end position="611"/>
    </location>
</feature>
<feature type="region of interest" description="Disordered" evidence="10">
    <location>
        <begin position="401"/>
        <end position="435"/>
    </location>
</feature>
<evidence type="ECO:0000259" key="11">
    <source>
        <dbReference type="PROSITE" id="PS50179"/>
    </source>
</evidence>
<keyword evidence="15" id="KW-1185">Reference proteome</keyword>
<reference evidence="14 15" key="1">
    <citation type="submission" date="2024-02" db="EMBL/GenBank/DDBJ databases">
        <authorList>
            <person name="Daric V."/>
            <person name="Darras S."/>
        </authorList>
    </citation>
    <scope>NUCLEOTIDE SEQUENCE [LARGE SCALE GENOMIC DNA]</scope>
</reference>
<dbReference type="Gene3D" id="2.60.40.1230">
    <property type="match status" value="1"/>
</dbReference>
<evidence type="ECO:0000256" key="1">
    <source>
        <dbReference type="ARBA" id="ARBA00004150"/>
    </source>
</evidence>
<dbReference type="CDD" id="cd03567">
    <property type="entry name" value="VHS_GGA_metazoan"/>
    <property type="match status" value="1"/>
</dbReference>
<comment type="similarity">
    <text evidence="3">Belongs to the GGA protein family.</text>
</comment>
<dbReference type="InterPro" id="IPR008152">
    <property type="entry name" value="Clathrin_a/b/g-adaptin_app_Ig"/>
</dbReference>
<keyword evidence="4" id="KW-0813">Transport</keyword>
<proteinExistence type="inferred from homology"/>
<keyword evidence="9" id="KW-0472">Membrane</keyword>
<evidence type="ECO:0000256" key="4">
    <source>
        <dbReference type="ARBA" id="ARBA00022448"/>
    </source>
</evidence>
<protein>
    <recommendedName>
        <fullName evidence="16">ADP-ribosylation factor-binding protein GGA1</fullName>
    </recommendedName>
</protein>
<evidence type="ECO:0000313" key="14">
    <source>
        <dbReference type="EMBL" id="CAK8677253.1"/>
    </source>
</evidence>
<evidence type="ECO:0000256" key="7">
    <source>
        <dbReference type="ARBA" id="ARBA00022927"/>
    </source>
</evidence>